<dbReference type="Proteomes" id="UP001336250">
    <property type="component" value="Unassembled WGS sequence"/>
</dbReference>
<dbReference type="FunFam" id="3.30.70.270:FF:000001">
    <property type="entry name" value="Diguanylate cyclase domain protein"/>
    <property type="match status" value="1"/>
</dbReference>
<dbReference type="AlphaFoldDB" id="A0AAW9PZN5"/>
<feature type="transmembrane region" description="Helical" evidence="3">
    <location>
        <begin position="119"/>
        <end position="138"/>
    </location>
</feature>
<evidence type="ECO:0000313" key="6">
    <source>
        <dbReference type="Proteomes" id="UP001336250"/>
    </source>
</evidence>
<feature type="domain" description="GGDEF" evidence="4">
    <location>
        <begin position="250"/>
        <end position="385"/>
    </location>
</feature>
<keyword evidence="3" id="KW-0812">Transmembrane</keyword>
<evidence type="ECO:0000313" key="5">
    <source>
        <dbReference type="EMBL" id="MEF7612579.1"/>
    </source>
</evidence>
<comment type="caution">
    <text evidence="5">The sequence shown here is derived from an EMBL/GenBank/DDBJ whole genome shotgun (WGS) entry which is preliminary data.</text>
</comment>
<dbReference type="GO" id="GO:0043709">
    <property type="term" value="P:cell adhesion involved in single-species biofilm formation"/>
    <property type="evidence" value="ECO:0007669"/>
    <property type="project" value="TreeGrafter"/>
</dbReference>
<dbReference type="EC" id="2.7.7.65" evidence="1"/>
<accession>A0AAW9PZN5</accession>
<keyword evidence="3" id="KW-1133">Transmembrane helix</keyword>
<protein>
    <recommendedName>
        <fullName evidence="1">diguanylate cyclase</fullName>
        <ecNumber evidence="1">2.7.7.65</ecNumber>
    </recommendedName>
</protein>
<dbReference type="SMART" id="SM00267">
    <property type="entry name" value="GGDEF"/>
    <property type="match status" value="1"/>
</dbReference>
<dbReference type="Gene3D" id="3.30.70.270">
    <property type="match status" value="1"/>
</dbReference>
<feature type="transmembrane region" description="Helical" evidence="3">
    <location>
        <begin position="95"/>
        <end position="113"/>
    </location>
</feature>
<dbReference type="PANTHER" id="PTHR45138:SF9">
    <property type="entry name" value="DIGUANYLATE CYCLASE DGCM-RELATED"/>
    <property type="match status" value="1"/>
</dbReference>
<feature type="transmembrane region" description="Helical" evidence="3">
    <location>
        <begin position="38"/>
        <end position="56"/>
    </location>
</feature>
<dbReference type="InterPro" id="IPR050469">
    <property type="entry name" value="Diguanylate_Cyclase"/>
</dbReference>
<dbReference type="RefSeq" id="WP_332287475.1">
    <property type="nucleotide sequence ID" value="NZ_JAZIBG010000008.1"/>
</dbReference>
<evidence type="ECO:0000259" key="4">
    <source>
        <dbReference type="PROSITE" id="PS50887"/>
    </source>
</evidence>
<dbReference type="PANTHER" id="PTHR45138">
    <property type="entry name" value="REGULATORY COMPONENTS OF SENSORY TRANSDUCTION SYSTEM"/>
    <property type="match status" value="1"/>
</dbReference>
<keyword evidence="5" id="KW-0808">Transferase</keyword>
<dbReference type="GO" id="GO:1902201">
    <property type="term" value="P:negative regulation of bacterial-type flagellum-dependent cell motility"/>
    <property type="evidence" value="ECO:0007669"/>
    <property type="project" value="TreeGrafter"/>
</dbReference>
<proteinExistence type="predicted"/>
<reference evidence="5 6" key="1">
    <citation type="submission" date="2024-02" db="EMBL/GenBank/DDBJ databases">
        <title>Genome sequence of Aquincola sp. MAHUQ-54.</title>
        <authorList>
            <person name="Huq M.A."/>
        </authorList>
    </citation>
    <scope>NUCLEOTIDE SEQUENCE [LARGE SCALE GENOMIC DNA]</scope>
    <source>
        <strain evidence="5 6">MAHUQ-54</strain>
    </source>
</reference>
<keyword evidence="6" id="KW-1185">Reference proteome</keyword>
<feature type="transmembrane region" description="Helical" evidence="3">
    <location>
        <begin position="62"/>
        <end position="83"/>
    </location>
</feature>
<feature type="transmembrane region" description="Helical" evidence="3">
    <location>
        <begin position="190"/>
        <end position="209"/>
    </location>
</feature>
<dbReference type="CDD" id="cd01949">
    <property type="entry name" value="GGDEF"/>
    <property type="match status" value="1"/>
</dbReference>
<dbReference type="GO" id="GO:0005886">
    <property type="term" value="C:plasma membrane"/>
    <property type="evidence" value="ECO:0007669"/>
    <property type="project" value="TreeGrafter"/>
</dbReference>
<sequence>MLLDVGTLFVAMFAAFSIFGITLALSRGSLQDCPEIGLLTWGAWVMLLAMVVSAARVAVPEWIAIIAGNSLLFVGVHINSQALYRFITGQGPPRWQLLLVAAGAILIAVVHQRPTAERTALASGVLVLQGMPMLWLVLTRGWHAEPALRTVALAIGIGVVGHVARIVHVLLAPAEYAAFWQPSLGNGLTYLAGAMFPLGAGIGFIVANLERVAKQLREQATYDSLTGCVRRGSFTAMLDKGYGQARRERKPLSLLLMDLDHFKLVNDTHGHHAGDQVLARFAQAVRTRMRAADVLGRMGGEEFALMLPGTDAAGALHVAEELRQTMASLDIPVGAGVPIRVTVSGGVSSLAPGADGDASALYRRADEALYASKRAGRNRMSLARERDAAAAAR</sequence>
<feature type="transmembrane region" description="Helical" evidence="3">
    <location>
        <begin position="6"/>
        <end position="26"/>
    </location>
</feature>
<dbReference type="EMBL" id="JAZIBG010000008">
    <property type="protein sequence ID" value="MEF7612579.1"/>
    <property type="molecule type" value="Genomic_DNA"/>
</dbReference>
<keyword evidence="3" id="KW-0472">Membrane</keyword>
<feature type="transmembrane region" description="Helical" evidence="3">
    <location>
        <begin position="150"/>
        <end position="170"/>
    </location>
</feature>
<dbReference type="SUPFAM" id="SSF55073">
    <property type="entry name" value="Nucleotide cyclase"/>
    <property type="match status" value="1"/>
</dbReference>
<dbReference type="PROSITE" id="PS50887">
    <property type="entry name" value="GGDEF"/>
    <property type="match status" value="1"/>
</dbReference>
<comment type="catalytic activity">
    <reaction evidence="2">
        <text>2 GTP = 3',3'-c-di-GMP + 2 diphosphate</text>
        <dbReference type="Rhea" id="RHEA:24898"/>
        <dbReference type="ChEBI" id="CHEBI:33019"/>
        <dbReference type="ChEBI" id="CHEBI:37565"/>
        <dbReference type="ChEBI" id="CHEBI:58805"/>
        <dbReference type="EC" id="2.7.7.65"/>
    </reaction>
</comment>
<evidence type="ECO:0000256" key="2">
    <source>
        <dbReference type="ARBA" id="ARBA00034247"/>
    </source>
</evidence>
<keyword evidence="5" id="KW-0548">Nucleotidyltransferase</keyword>
<dbReference type="Pfam" id="PF00990">
    <property type="entry name" value="GGDEF"/>
    <property type="match status" value="1"/>
</dbReference>
<evidence type="ECO:0000256" key="3">
    <source>
        <dbReference type="SAM" id="Phobius"/>
    </source>
</evidence>
<gene>
    <name evidence="5" type="ORF">V4F39_01570</name>
</gene>
<dbReference type="InterPro" id="IPR043128">
    <property type="entry name" value="Rev_trsase/Diguanyl_cyclase"/>
</dbReference>
<dbReference type="NCBIfam" id="TIGR00254">
    <property type="entry name" value="GGDEF"/>
    <property type="match status" value="1"/>
</dbReference>
<dbReference type="InterPro" id="IPR000160">
    <property type="entry name" value="GGDEF_dom"/>
</dbReference>
<dbReference type="InterPro" id="IPR029787">
    <property type="entry name" value="Nucleotide_cyclase"/>
</dbReference>
<dbReference type="GO" id="GO:0052621">
    <property type="term" value="F:diguanylate cyclase activity"/>
    <property type="evidence" value="ECO:0007669"/>
    <property type="project" value="UniProtKB-EC"/>
</dbReference>
<name>A0AAW9PZN5_9BURK</name>
<evidence type="ECO:0000256" key="1">
    <source>
        <dbReference type="ARBA" id="ARBA00012528"/>
    </source>
</evidence>
<organism evidence="5 6">
    <name type="scientific">Aquincola agrisoli</name>
    <dbReference type="NCBI Taxonomy" id="3119538"/>
    <lineage>
        <taxon>Bacteria</taxon>
        <taxon>Pseudomonadati</taxon>
        <taxon>Pseudomonadota</taxon>
        <taxon>Betaproteobacteria</taxon>
        <taxon>Burkholderiales</taxon>
        <taxon>Sphaerotilaceae</taxon>
        <taxon>Aquincola</taxon>
    </lineage>
</organism>